<evidence type="ECO:0000256" key="2">
    <source>
        <dbReference type="ARBA" id="ARBA00023306"/>
    </source>
</evidence>
<keyword evidence="2" id="KW-0131">Cell cycle</keyword>
<evidence type="ECO:0000313" key="4">
    <source>
        <dbReference type="EMBL" id="CAA2979001.1"/>
    </source>
</evidence>
<feature type="compositionally biased region" description="Low complexity" evidence="3">
    <location>
        <begin position="36"/>
        <end position="51"/>
    </location>
</feature>
<feature type="region of interest" description="Disordered" evidence="3">
    <location>
        <begin position="1"/>
        <end position="67"/>
    </location>
</feature>
<dbReference type="GO" id="GO:0032875">
    <property type="term" value="P:regulation of DNA endoreduplication"/>
    <property type="evidence" value="ECO:0007669"/>
    <property type="project" value="InterPro"/>
</dbReference>
<evidence type="ECO:0000256" key="1">
    <source>
        <dbReference type="ARBA" id="ARBA00023013"/>
    </source>
</evidence>
<gene>
    <name evidence="4" type="ORF">OLEA9_A029055</name>
</gene>
<dbReference type="PANTHER" id="PTHR33142">
    <property type="entry name" value="CYCLIN-DEPENDENT PROTEIN KINASE INHIBITOR SMR13"/>
    <property type="match status" value="1"/>
</dbReference>
<dbReference type="EMBL" id="CACTIH010003624">
    <property type="protein sequence ID" value="CAA2979001.1"/>
    <property type="molecule type" value="Genomic_DNA"/>
</dbReference>
<protein>
    <submittedName>
        <fullName evidence="4">Uncharacterized protein</fullName>
    </submittedName>
</protein>
<accession>A0A8S0RH44</accession>
<comment type="caution">
    <text evidence="4">The sequence shown here is derived from an EMBL/GenBank/DDBJ whole genome shotgun (WGS) entry which is preliminary data.</text>
</comment>
<dbReference type="GO" id="GO:0005634">
    <property type="term" value="C:nucleus"/>
    <property type="evidence" value="ECO:0007669"/>
    <property type="project" value="TreeGrafter"/>
</dbReference>
<organism evidence="4 5">
    <name type="scientific">Olea europaea subsp. europaea</name>
    <dbReference type="NCBI Taxonomy" id="158383"/>
    <lineage>
        <taxon>Eukaryota</taxon>
        <taxon>Viridiplantae</taxon>
        <taxon>Streptophyta</taxon>
        <taxon>Embryophyta</taxon>
        <taxon>Tracheophyta</taxon>
        <taxon>Spermatophyta</taxon>
        <taxon>Magnoliopsida</taxon>
        <taxon>eudicotyledons</taxon>
        <taxon>Gunneridae</taxon>
        <taxon>Pentapetalae</taxon>
        <taxon>asterids</taxon>
        <taxon>lamiids</taxon>
        <taxon>Lamiales</taxon>
        <taxon>Oleaceae</taxon>
        <taxon>Oleeae</taxon>
        <taxon>Olea</taxon>
    </lineage>
</organism>
<feature type="compositionally biased region" description="Basic residues" evidence="3">
    <location>
        <begin position="1"/>
        <end position="30"/>
    </location>
</feature>
<dbReference type="AlphaFoldDB" id="A0A8S0RH44"/>
<proteinExistence type="predicted"/>
<evidence type="ECO:0000313" key="5">
    <source>
        <dbReference type="Proteomes" id="UP000594638"/>
    </source>
</evidence>
<name>A0A8S0RH44_OLEEU</name>
<dbReference type="Proteomes" id="UP000594638">
    <property type="component" value="Unassembled WGS sequence"/>
</dbReference>
<dbReference type="InterPro" id="IPR040389">
    <property type="entry name" value="SMR"/>
</dbReference>
<dbReference type="Gramene" id="OE9A029055T1">
    <property type="protein sequence ID" value="OE9A029055C1"/>
    <property type="gene ID" value="OE9A029055"/>
</dbReference>
<dbReference type="OrthoDB" id="1840446at2759"/>
<dbReference type="GO" id="GO:0004860">
    <property type="term" value="F:protein kinase inhibitor activity"/>
    <property type="evidence" value="ECO:0007669"/>
    <property type="project" value="UniProtKB-KW"/>
</dbReference>
<evidence type="ECO:0000256" key="3">
    <source>
        <dbReference type="SAM" id="MobiDB-lite"/>
    </source>
</evidence>
<keyword evidence="5" id="KW-1185">Reference proteome</keyword>
<reference evidence="4 5" key="1">
    <citation type="submission" date="2019-12" db="EMBL/GenBank/DDBJ databases">
        <authorList>
            <person name="Alioto T."/>
            <person name="Alioto T."/>
            <person name="Gomez Garrido J."/>
        </authorList>
    </citation>
    <scope>NUCLEOTIDE SEQUENCE [LARGE SCALE GENOMIC DNA]</scope>
</reference>
<keyword evidence="1" id="KW-0649">Protein kinase inhibitor</keyword>
<dbReference type="PANTHER" id="PTHR33142:SF8">
    <property type="entry name" value="CYCLIN-DEPENDENT PROTEIN KINASE INHIBITOR SMR9"/>
    <property type="match status" value="1"/>
</dbReference>
<sequence>MGPSCRRRTRSTRKSLSRKTLCKKKPHNSKKNPEISVVSSPSSTSQAKPSSNDPLKIDSGSTDFDQSIDMLSSSSACSTPKADRFRIPEITTCPPAPKKQRIVKSCALRRSPIAFFDPPDVQLFFCFALRGISG</sequence>